<dbReference type="KEGG" id="nml:Namu_2537"/>
<evidence type="ECO:0000259" key="2">
    <source>
        <dbReference type="Pfam" id="PF13546"/>
    </source>
</evidence>
<dbReference type="InParanoid" id="C8X7E5"/>
<dbReference type="EMBL" id="CP001737">
    <property type="protein sequence ID" value="ACV78001.1"/>
    <property type="molecule type" value="Genomic_DNA"/>
</dbReference>
<evidence type="ECO:0000313" key="4">
    <source>
        <dbReference type="EMBL" id="ACV78898.1"/>
    </source>
</evidence>
<dbReference type="HOGENOM" id="CLU_033141_3_1_11"/>
<dbReference type="EMBL" id="CP001737">
    <property type="protein sequence ID" value="ACV78900.1"/>
    <property type="molecule type" value="Genomic_DNA"/>
</dbReference>
<dbReference type="PANTHER" id="PTHR33627:SF1">
    <property type="entry name" value="TRANSPOSASE"/>
    <property type="match status" value="1"/>
</dbReference>
<feature type="compositionally biased region" description="Pro residues" evidence="1">
    <location>
        <begin position="247"/>
        <end position="258"/>
    </location>
</feature>
<evidence type="ECO:0000313" key="3">
    <source>
        <dbReference type="EMBL" id="ACV78001.1"/>
    </source>
</evidence>
<dbReference type="STRING" id="479431.Namu_1609"/>
<name>C8X7E5_NAKMY</name>
<dbReference type="KEGG" id="nml:Namu_1609"/>
<dbReference type="InterPro" id="IPR039365">
    <property type="entry name" value="IS701-like"/>
</dbReference>
<dbReference type="AlphaFoldDB" id="C8X7E5"/>
<dbReference type="NCBIfam" id="NF033540">
    <property type="entry name" value="transpos_IS701"/>
    <property type="match status" value="1"/>
</dbReference>
<evidence type="ECO:0000313" key="6">
    <source>
        <dbReference type="Proteomes" id="UP000002218"/>
    </source>
</evidence>
<dbReference type="eggNOG" id="COG5659">
    <property type="taxonomic scope" value="Bacteria"/>
</dbReference>
<reference evidence="4 6" key="2">
    <citation type="journal article" date="2010" name="Stand. Genomic Sci.">
        <title>Complete genome sequence of Nakamurella multipartita type strain (Y-104).</title>
        <authorList>
            <person name="Tice H."/>
            <person name="Mayilraj S."/>
            <person name="Sims D."/>
            <person name="Lapidus A."/>
            <person name="Nolan M."/>
            <person name="Lucas S."/>
            <person name="Glavina Del Rio T."/>
            <person name="Copeland A."/>
            <person name="Cheng J.F."/>
            <person name="Meincke L."/>
            <person name="Bruce D."/>
            <person name="Goodwin L."/>
            <person name="Pitluck S."/>
            <person name="Ivanova N."/>
            <person name="Mavromatis K."/>
            <person name="Ovchinnikova G."/>
            <person name="Pati A."/>
            <person name="Chen A."/>
            <person name="Palaniappan K."/>
            <person name="Land M."/>
            <person name="Hauser L."/>
            <person name="Chang Y.J."/>
            <person name="Jeffries C.D."/>
            <person name="Detter J.C."/>
            <person name="Brettin T."/>
            <person name="Rohde M."/>
            <person name="Goker M."/>
            <person name="Bristow J."/>
            <person name="Eisen J.A."/>
            <person name="Markowitz V."/>
            <person name="Hugenholtz P."/>
            <person name="Kyrpides N.C."/>
            <person name="Klenk H.P."/>
            <person name="Chen F."/>
        </authorList>
    </citation>
    <scope>NUCLEOTIDE SEQUENCE [LARGE SCALE GENOMIC DNA]</scope>
    <source>
        <strain evidence="6">ATCC 700099 / DSM 44233 / CIP 104796 / JCM 9543 / NBRC 105858 / Y-104</strain>
        <strain evidence="4">DSM 44233</strain>
    </source>
</reference>
<reference evidence="6" key="1">
    <citation type="submission" date="2009-09" db="EMBL/GenBank/DDBJ databases">
        <title>The complete genome of Nakamurella multipartita DSM 44233.</title>
        <authorList>
            <consortium name="US DOE Joint Genome Institute (JGI-PGF)"/>
            <person name="Lucas S."/>
            <person name="Copeland A."/>
            <person name="Lapidus A."/>
            <person name="Glavina del Rio T."/>
            <person name="Dalin E."/>
            <person name="Tice H."/>
            <person name="Bruce D."/>
            <person name="Goodwin L."/>
            <person name="Pitluck S."/>
            <person name="Kyrpides N."/>
            <person name="Mavromatis K."/>
            <person name="Ivanova N."/>
            <person name="Ovchinnikova G."/>
            <person name="Sims D."/>
            <person name="Meincke L."/>
            <person name="Brettin T."/>
            <person name="Detter J.C."/>
            <person name="Han C."/>
            <person name="Larimer F."/>
            <person name="Land M."/>
            <person name="Hauser L."/>
            <person name="Markowitz V."/>
            <person name="Cheng J.-F."/>
            <person name="Hugenholtz P."/>
            <person name="Woyke T."/>
            <person name="Wu D."/>
            <person name="Klenk H.-P."/>
            <person name="Eisen J.A."/>
        </authorList>
    </citation>
    <scope>NUCLEOTIDE SEQUENCE [LARGE SCALE GENOMIC DNA]</scope>
    <source>
        <strain evidence="6">ATCC 700099 / DSM 44233 / CIP 104796 / JCM 9543 / NBRC 105858 / Y-104</strain>
    </source>
</reference>
<dbReference type="Proteomes" id="UP000002218">
    <property type="component" value="Chromosome"/>
</dbReference>
<dbReference type="KEGG" id="nml:Namu_2535"/>
<protein>
    <submittedName>
        <fullName evidence="4">Transposase IS4 family protein</fullName>
    </submittedName>
</protein>
<dbReference type="PANTHER" id="PTHR33627">
    <property type="entry name" value="TRANSPOSASE"/>
    <property type="match status" value="1"/>
</dbReference>
<gene>
    <name evidence="3" type="ordered locus">Namu_1609</name>
    <name evidence="4" type="ordered locus">Namu_2535</name>
    <name evidence="5" type="ordered locus">Namu_2537</name>
</gene>
<sequence>MGEELDAFAGQVFSSLLRSDQRATAGVYLRGLMLDGRRKSMQPMAARLGVDHQRLQQFITNSPWDVVPVRRTLARLAIQAIEPQAWVVDDTGQAKEGTESACVARQYSGTLGKIGNCQVAVSVHAVTDKASAPLDWRLFMPVSWDDRSASTEESAAEVRRRRRRCQIPDTQHHRPKWQLALEMIDDLLALGHRPPVVVADAGYGDTTAFRLALTERDLDYVLAIKGTTSAHPADAVPVTPARTPGRGRPPGPSYPDPPSNCKDLIMAAGRSARRKVTWRRGTRTGPTNRTAAMRSEFTALRIRPANRDIPRADDGTLPEQWLIAEWPAGAPEPTDYWLASLPADTPISTMVRLAKIRWRIEHDYRELKTGVGLDHFEGRSWTGWHHHATLVTAAHVFLTRLRMTNPKASGQA</sequence>
<evidence type="ECO:0000313" key="5">
    <source>
        <dbReference type="EMBL" id="ACV78900.1"/>
    </source>
</evidence>
<dbReference type="Pfam" id="PF13546">
    <property type="entry name" value="DDE_5"/>
    <property type="match status" value="1"/>
</dbReference>
<keyword evidence="6" id="KW-1185">Reference proteome</keyword>
<organism evidence="4 6">
    <name type="scientific">Nakamurella multipartita (strain ATCC 700099 / DSM 44233 / CIP 104796 / JCM 9543 / NBRC 105858 / Y-104)</name>
    <name type="common">Microsphaera multipartita</name>
    <dbReference type="NCBI Taxonomy" id="479431"/>
    <lineage>
        <taxon>Bacteria</taxon>
        <taxon>Bacillati</taxon>
        <taxon>Actinomycetota</taxon>
        <taxon>Actinomycetes</taxon>
        <taxon>Nakamurellales</taxon>
        <taxon>Nakamurellaceae</taxon>
        <taxon>Nakamurella</taxon>
    </lineage>
</organism>
<dbReference type="InterPro" id="IPR038721">
    <property type="entry name" value="IS701-like_DDE_dom"/>
</dbReference>
<feature type="region of interest" description="Disordered" evidence="1">
    <location>
        <begin position="233"/>
        <end position="258"/>
    </location>
</feature>
<evidence type="ECO:0000256" key="1">
    <source>
        <dbReference type="SAM" id="MobiDB-lite"/>
    </source>
</evidence>
<feature type="compositionally biased region" description="Low complexity" evidence="1">
    <location>
        <begin position="237"/>
        <end position="246"/>
    </location>
</feature>
<dbReference type="EMBL" id="CP001737">
    <property type="protein sequence ID" value="ACV78898.1"/>
    <property type="molecule type" value="Genomic_DNA"/>
</dbReference>
<feature type="domain" description="Transposase IS701-like DDE" evidence="2">
    <location>
        <begin position="12"/>
        <end position="284"/>
    </location>
</feature>
<dbReference type="SUPFAM" id="SSF53098">
    <property type="entry name" value="Ribonuclease H-like"/>
    <property type="match status" value="1"/>
</dbReference>
<accession>C8X7E5</accession>
<dbReference type="InterPro" id="IPR012337">
    <property type="entry name" value="RNaseH-like_sf"/>
</dbReference>
<proteinExistence type="predicted"/>